<comment type="similarity">
    <text evidence="1">Belongs to the UPF0696 family.</text>
</comment>
<accession>A0AAN7GVY9</accession>
<gene>
    <name evidence="2" type="ORF">QBC38DRAFT_164215</name>
</gene>
<dbReference type="AlphaFoldDB" id="A0AAN7GVY9"/>
<keyword evidence="3" id="KW-1185">Reference proteome</keyword>
<protein>
    <recommendedName>
        <fullName evidence="4">DUF1917-domain-containing protein</fullName>
    </recommendedName>
</protein>
<dbReference type="Pfam" id="PF08939">
    <property type="entry name" value="Bles03"/>
    <property type="match status" value="1"/>
</dbReference>
<evidence type="ECO:0000256" key="1">
    <source>
        <dbReference type="ARBA" id="ARBA00010568"/>
    </source>
</evidence>
<dbReference type="Gene3D" id="3.30.760.10">
    <property type="entry name" value="RNA Cap, Translation Initiation Factor Eif4e"/>
    <property type="match status" value="1"/>
</dbReference>
<name>A0AAN7GVY9_9PEZI</name>
<dbReference type="InterPro" id="IPR015034">
    <property type="entry name" value="Bles03"/>
</dbReference>
<dbReference type="Proteomes" id="UP001301958">
    <property type="component" value="Unassembled WGS sequence"/>
</dbReference>
<reference evidence="2" key="1">
    <citation type="journal article" date="2023" name="Mol. Phylogenet. Evol.">
        <title>Genome-scale phylogeny and comparative genomics of the fungal order Sordariales.</title>
        <authorList>
            <person name="Hensen N."/>
            <person name="Bonometti L."/>
            <person name="Westerberg I."/>
            <person name="Brannstrom I.O."/>
            <person name="Guillou S."/>
            <person name="Cros-Aarteil S."/>
            <person name="Calhoun S."/>
            <person name="Haridas S."/>
            <person name="Kuo A."/>
            <person name="Mondo S."/>
            <person name="Pangilinan J."/>
            <person name="Riley R."/>
            <person name="LaButti K."/>
            <person name="Andreopoulos B."/>
            <person name="Lipzen A."/>
            <person name="Chen C."/>
            <person name="Yan M."/>
            <person name="Daum C."/>
            <person name="Ng V."/>
            <person name="Clum A."/>
            <person name="Steindorff A."/>
            <person name="Ohm R.A."/>
            <person name="Martin F."/>
            <person name="Silar P."/>
            <person name="Natvig D.O."/>
            <person name="Lalanne C."/>
            <person name="Gautier V."/>
            <person name="Ament-Velasquez S.L."/>
            <person name="Kruys A."/>
            <person name="Hutchinson M.I."/>
            <person name="Powell A.J."/>
            <person name="Barry K."/>
            <person name="Miller A.N."/>
            <person name="Grigoriev I.V."/>
            <person name="Debuchy R."/>
            <person name="Gladieux P."/>
            <person name="Hiltunen Thoren M."/>
            <person name="Johannesson H."/>
        </authorList>
    </citation>
    <scope>NUCLEOTIDE SEQUENCE</scope>
    <source>
        <strain evidence="2">CBS 990.96</strain>
    </source>
</reference>
<evidence type="ECO:0000313" key="3">
    <source>
        <dbReference type="Proteomes" id="UP001301958"/>
    </source>
</evidence>
<dbReference type="SUPFAM" id="SSF55418">
    <property type="entry name" value="eIF4e-like"/>
    <property type="match status" value="1"/>
</dbReference>
<proteinExistence type="inferred from homology"/>
<dbReference type="EMBL" id="MU865322">
    <property type="protein sequence ID" value="KAK4228151.1"/>
    <property type="molecule type" value="Genomic_DNA"/>
</dbReference>
<dbReference type="PANTHER" id="PTHR31977">
    <property type="entry name" value="UPF0696 PROTEIN C11ORF68"/>
    <property type="match status" value="1"/>
</dbReference>
<dbReference type="InterPro" id="IPR023398">
    <property type="entry name" value="TIF_eIF4e-like"/>
</dbReference>
<comment type="caution">
    <text evidence="2">The sequence shown here is derived from an EMBL/GenBank/DDBJ whole genome shotgun (WGS) entry which is preliminary data.</text>
</comment>
<reference evidence="2" key="2">
    <citation type="submission" date="2023-05" db="EMBL/GenBank/DDBJ databases">
        <authorList>
            <consortium name="Lawrence Berkeley National Laboratory"/>
            <person name="Steindorff A."/>
            <person name="Hensen N."/>
            <person name="Bonometti L."/>
            <person name="Westerberg I."/>
            <person name="Brannstrom I.O."/>
            <person name="Guillou S."/>
            <person name="Cros-Aarteil S."/>
            <person name="Calhoun S."/>
            <person name="Haridas S."/>
            <person name="Kuo A."/>
            <person name="Mondo S."/>
            <person name="Pangilinan J."/>
            <person name="Riley R."/>
            <person name="Labutti K."/>
            <person name="Andreopoulos B."/>
            <person name="Lipzen A."/>
            <person name="Chen C."/>
            <person name="Yanf M."/>
            <person name="Daum C."/>
            <person name="Ng V."/>
            <person name="Clum A."/>
            <person name="Ohm R."/>
            <person name="Martin F."/>
            <person name="Silar P."/>
            <person name="Natvig D."/>
            <person name="Lalanne C."/>
            <person name="Gautier V."/>
            <person name="Ament-Velasquez S.L."/>
            <person name="Kruys A."/>
            <person name="Hutchinson M.I."/>
            <person name="Powell A.J."/>
            <person name="Barry K."/>
            <person name="Miller A.N."/>
            <person name="Grigoriev I.V."/>
            <person name="Debuchy R."/>
            <person name="Gladieux P."/>
            <person name="Thoren M.H."/>
            <person name="Johannesson H."/>
        </authorList>
    </citation>
    <scope>NUCLEOTIDE SEQUENCE</scope>
    <source>
        <strain evidence="2">CBS 990.96</strain>
    </source>
</reference>
<organism evidence="2 3">
    <name type="scientific">Podospora fimiseda</name>
    <dbReference type="NCBI Taxonomy" id="252190"/>
    <lineage>
        <taxon>Eukaryota</taxon>
        <taxon>Fungi</taxon>
        <taxon>Dikarya</taxon>
        <taxon>Ascomycota</taxon>
        <taxon>Pezizomycotina</taxon>
        <taxon>Sordariomycetes</taxon>
        <taxon>Sordariomycetidae</taxon>
        <taxon>Sordariales</taxon>
        <taxon>Podosporaceae</taxon>
        <taxon>Podospora</taxon>
    </lineage>
</organism>
<sequence>MDHDSDESDFYGDPKRISALETRINSFSPSHHLKTHPIPNLITLHLTPSSPSPTIPPSFRLHNRYSHLPHCAYQLHESIDSFLTRLPPATTPRLPGLDWIFIANPYIPPPPSPSPSSSLTPNSNPATPSFQTLLKAGYSRLSLFEQFISTTKSKIKSPFQQKQHIAKARKELISDLKQLAISTGLTTGKWMLFPEPNQVNQVWAVVAKATANNELGIAAKVETKVETNPQKERLICVYTGDFRDKDDVARVLKRLKELGLVRAPGRRGEGALKQVYYKCDAWTELNIYGGNEWDIPASMVCISFL</sequence>
<evidence type="ECO:0000313" key="2">
    <source>
        <dbReference type="EMBL" id="KAK4228151.1"/>
    </source>
</evidence>
<dbReference type="PANTHER" id="PTHR31977:SF1">
    <property type="entry name" value="UPF0696 PROTEIN C11ORF68"/>
    <property type="match status" value="1"/>
</dbReference>
<evidence type="ECO:0008006" key="4">
    <source>
        <dbReference type="Google" id="ProtNLM"/>
    </source>
</evidence>